<keyword evidence="8" id="KW-1185">Reference proteome</keyword>
<evidence type="ECO:0000256" key="3">
    <source>
        <dbReference type="ARBA" id="ARBA00022989"/>
    </source>
</evidence>
<name>A0ABW8YSG8_9SPHN</name>
<comment type="subcellular location">
    <subcellularLocation>
        <location evidence="1">Membrane</location>
        <topology evidence="1">Single-pass membrane protein</topology>
    </subcellularLocation>
</comment>
<dbReference type="InterPro" id="IPR006260">
    <property type="entry name" value="TonB/TolA_C"/>
</dbReference>
<feature type="region of interest" description="Disordered" evidence="5">
    <location>
        <begin position="97"/>
        <end position="151"/>
    </location>
</feature>
<comment type="caution">
    <text evidence="7">The sequence shown here is derived from an EMBL/GenBank/DDBJ whole genome shotgun (WGS) entry which is preliminary data.</text>
</comment>
<keyword evidence="3" id="KW-1133">Transmembrane helix</keyword>
<evidence type="ECO:0000313" key="8">
    <source>
        <dbReference type="Proteomes" id="UP001629244"/>
    </source>
</evidence>
<evidence type="ECO:0000256" key="4">
    <source>
        <dbReference type="ARBA" id="ARBA00023136"/>
    </source>
</evidence>
<keyword evidence="2" id="KW-0812">Transmembrane</keyword>
<evidence type="ECO:0000256" key="5">
    <source>
        <dbReference type="SAM" id="MobiDB-lite"/>
    </source>
</evidence>
<protein>
    <submittedName>
        <fullName evidence="7">Energy transducer TonB</fullName>
    </submittedName>
</protein>
<dbReference type="RefSeq" id="WP_408079260.1">
    <property type="nucleotide sequence ID" value="NZ_JBELQC010000002.1"/>
</dbReference>
<organism evidence="7 8">
    <name type="scientific">Sphingomonas plantiphila</name>
    <dbReference type="NCBI Taxonomy" id="3163295"/>
    <lineage>
        <taxon>Bacteria</taxon>
        <taxon>Pseudomonadati</taxon>
        <taxon>Pseudomonadota</taxon>
        <taxon>Alphaproteobacteria</taxon>
        <taxon>Sphingomonadales</taxon>
        <taxon>Sphingomonadaceae</taxon>
        <taxon>Sphingomonas</taxon>
    </lineage>
</organism>
<feature type="compositionally biased region" description="Basic and acidic residues" evidence="5">
    <location>
        <begin position="50"/>
        <end position="61"/>
    </location>
</feature>
<evidence type="ECO:0000256" key="2">
    <source>
        <dbReference type="ARBA" id="ARBA00022692"/>
    </source>
</evidence>
<dbReference type="Proteomes" id="UP001629244">
    <property type="component" value="Unassembled WGS sequence"/>
</dbReference>
<evidence type="ECO:0000259" key="6">
    <source>
        <dbReference type="Pfam" id="PF03544"/>
    </source>
</evidence>
<dbReference type="NCBIfam" id="TIGR01352">
    <property type="entry name" value="tonB_Cterm"/>
    <property type="match status" value="1"/>
</dbReference>
<evidence type="ECO:0000313" key="7">
    <source>
        <dbReference type="EMBL" id="MFL9842013.1"/>
    </source>
</evidence>
<feature type="compositionally biased region" description="Gly residues" evidence="5">
    <location>
        <begin position="114"/>
        <end position="138"/>
    </location>
</feature>
<accession>A0ABW8YSG8</accession>
<feature type="domain" description="TonB C-terminal" evidence="6">
    <location>
        <begin position="155"/>
        <end position="225"/>
    </location>
</feature>
<reference evidence="7 8" key="1">
    <citation type="submission" date="2024-06" db="EMBL/GenBank/DDBJ databases">
        <authorList>
            <person name="Kaempfer P."/>
            <person name="Viver T."/>
        </authorList>
    </citation>
    <scope>NUCLEOTIDE SEQUENCE [LARGE SCALE GENOMIC DNA]</scope>
    <source>
        <strain evidence="7 8">ST-64</strain>
    </source>
</reference>
<dbReference type="InterPro" id="IPR037682">
    <property type="entry name" value="TonB_C"/>
</dbReference>
<feature type="region of interest" description="Disordered" evidence="5">
    <location>
        <begin position="36"/>
        <end position="71"/>
    </location>
</feature>
<dbReference type="SUPFAM" id="SSF74653">
    <property type="entry name" value="TolA/TonB C-terminal domain"/>
    <property type="match status" value="1"/>
</dbReference>
<proteinExistence type="predicted"/>
<dbReference type="Gene3D" id="3.30.1150.10">
    <property type="match status" value="1"/>
</dbReference>
<dbReference type="Pfam" id="PF03544">
    <property type="entry name" value="TonB_C"/>
    <property type="match status" value="1"/>
</dbReference>
<gene>
    <name evidence="7" type="ORF">ABS767_13645</name>
</gene>
<sequence>MGFATAALALTGALGLLLALGLAVRSNGGEADPEMVVFDIAPDPPPPPVETERAPQRDTRPEGAAAPPNLRSRATEVAAPIPQVQIQVPPIVPVSVTPADGPDATSGAADIVGPGTGAGGVGEGTGSGGRGDGDGAGDPGETPPRWVRGRLRDSDYPEDLADAGIGGRVTVLYLVEVDGRVGECDVVGSSGTPQLDALTCRLIRERFRFRPSRTGAGKPVPAWIRESHEWVFERLPAED</sequence>
<dbReference type="EMBL" id="JBELQC010000002">
    <property type="protein sequence ID" value="MFL9842013.1"/>
    <property type="molecule type" value="Genomic_DNA"/>
</dbReference>
<evidence type="ECO:0000256" key="1">
    <source>
        <dbReference type="ARBA" id="ARBA00004167"/>
    </source>
</evidence>
<keyword evidence="4" id="KW-0472">Membrane</keyword>